<evidence type="ECO:0000313" key="3">
    <source>
        <dbReference type="Proteomes" id="UP000281406"/>
    </source>
</evidence>
<dbReference type="Proteomes" id="UP000281406">
    <property type="component" value="Unassembled WGS sequence"/>
</dbReference>
<evidence type="ECO:0000256" key="1">
    <source>
        <dbReference type="SAM" id="SignalP"/>
    </source>
</evidence>
<dbReference type="AlphaFoldDB" id="A0A3N0YA32"/>
<organism evidence="2 3">
    <name type="scientific">Anabarilius grahami</name>
    <name type="common">Kanglang fish</name>
    <name type="synonym">Barilius grahami</name>
    <dbReference type="NCBI Taxonomy" id="495550"/>
    <lineage>
        <taxon>Eukaryota</taxon>
        <taxon>Metazoa</taxon>
        <taxon>Chordata</taxon>
        <taxon>Craniata</taxon>
        <taxon>Vertebrata</taxon>
        <taxon>Euteleostomi</taxon>
        <taxon>Actinopterygii</taxon>
        <taxon>Neopterygii</taxon>
        <taxon>Teleostei</taxon>
        <taxon>Ostariophysi</taxon>
        <taxon>Cypriniformes</taxon>
        <taxon>Xenocyprididae</taxon>
        <taxon>Xenocypridinae</taxon>
        <taxon>Xenocypridinae incertae sedis</taxon>
        <taxon>Anabarilius</taxon>
    </lineage>
</organism>
<evidence type="ECO:0000313" key="2">
    <source>
        <dbReference type="EMBL" id="ROL43086.1"/>
    </source>
</evidence>
<comment type="caution">
    <text evidence="2">The sequence shown here is derived from an EMBL/GenBank/DDBJ whole genome shotgun (WGS) entry which is preliminary data.</text>
</comment>
<keyword evidence="3" id="KW-1185">Reference proteome</keyword>
<feature type="chain" id="PRO_5018254625" evidence="1">
    <location>
        <begin position="21"/>
        <end position="158"/>
    </location>
</feature>
<sequence>MSNNAVTFLYSVCFSSLSLAFKAANRQGTTESNVDWPSSEGQWRPLRPEAHEVAGLAERTPEGTEEGRIPYSVVKNPLRKGATLECPMPLASGPLRSLLGDNSPQICLTPQRLQLCFLSPSFLRGSTGGNTFFFFLDEWSDQCPETANRQGTTELTTL</sequence>
<gene>
    <name evidence="2" type="ORF">DPX16_14798</name>
</gene>
<proteinExistence type="predicted"/>
<protein>
    <submittedName>
        <fullName evidence="2">Uncharacterized protein</fullName>
    </submittedName>
</protein>
<keyword evidence="1" id="KW-0732">Signal</keyword>
<dbReference type="EMBL" id="RJVU01048855">
    <property type="protein sequence ID" value="ROL43086.1"/>
    <property type="molecule type" value="Genomic_DNA"/>
</dbReference>
<feature type="signal peptide" evidence="1">
    <location>
        <begin position="1"/>
        <end position="20"/>
    </location>
</feature>
<name>A0A3N0YA32_ANAGA</name>
<accession>A0A3N0YA32</accession>
<reference evidence="2 3" key="1">
    <citation type="submission" date="2018-10" db="EMBL/GenBank/DDBJ databases">
        <title>Genome assembly for a Yunnan-Guizhou Plateau 3E fish, Anabarilius grahami (Regan), and its evolutionary and genetic applications.</title>
        <authorList>
            <person name="Jiang W."/>
        </authorList>
    </citation>
    <scope>NUCLEOTIDE SEQUENCE [LARGE SCALE GENOMIC DNA]</scope>
    <source>
        <strain evidence="2">AG-KIZ</strain>
        <tissue evidence="2">Muscle</tissue>
    </source>
</reference>